<proteinExistence type="predicted"/>
<name>A0A518E4Z0_9BACT</name>
<dbReference type="Proteomes" id="UP000317648">
    <property type="component" value="Chromosome"/>
</dbReference>
<organism evidence="1 2">
    <name type="scientific">Lignipirellula cremea</name>
    <dbReference type="NCBI Taxonomy" id="2528010"/>
    <lineage>
        <taxon>Bacteria</taxon>
        <taxon>Pseudomonadati</taxon>
        <taxon>Planctomycetota</taxon>
        <taxon>Planctomycetia</taxon>
        <taxon>Pirellulales</taxon>
        <taxon>Pirellulaceae</taxon>
        <taxon>Lignipirellula</taxon>
    </lineage>
</organism>
<evidence type="ECO:0008006" key="3">
    <source>
        <dbReference type="Google" id="ProtNLM"/>
    </source>
</evidence>
<dbReference type="InterPro" id="IPR008984">
    <property type="entry name" value="SMAD_FHA_dom_sf"/>
</dbReference>
<evidence type="ECO:0000313" key="2">
    <source>
        <dbReference type="Proteomes" id="UP000317648"/>
    </source>
</evidence>
<sequence length="457" mass="50082">MLRSMTIPFHAAEQAFHVGQIDEAARLLGQPGLVRHEPARTLAKQVAGAILERARRRLAQHNPASAWRDLEAALRLAGPTPELQAIRQQLANHCTDQMEQQLAAGEYETALQQIPLWESQAPDPRWASLAERARSLVAADKLARRGCWAEAIEQLNHGVGLANSHASPAAWQEELQAVYASRMQSGQELAAQLQQEQQQENWEVVGRLAGQLLALAPEHPLASTAKRQAAAAIRSLVVPSAEGQRPSVGGEVSSDSLRFGSRFLLWIDGVGGYLVCRQKEVLIGQARPGSAADIGLLGDLTREHARIRRDGEEYLIEPLAELRQNGQPRQGVGPLIDGDELELGGVRLRFTRPHALSATARLEFVGRRRIQPTVDAILLMAESCVLGPNWHNHVVCRDWTDDVVLFQQGDRLQCRRAGPFTIAGRSCEGLGQLSPTAHVTAEDFSFSLESLPPCSPY</sequence>
<protein>
    <recommendedName>
        <fullName evidence="3">FHA domain-containing protein</fullName>
    </recommendedName>
</protein>
<keyword evidence="2" id="KW-1185">Reference proteome</keyword>
<accession>A0A518E4Z0</accession>
<dbReference type="SUPFAM" id="SSF49879">
    <property type="entry name" value="SMAD/FHA domain"/>
    <property type="match status" value="1"/>
</dbReference>
<dbReference type="CDD" id="cd00060">
    <property type="entry name" value="FHA"/>
    <property type="match status" value="1"/>
</dbReference>
<gene>
    <name evidence="1" type="ORF">Pla8534_70610</name>
</gene>
<evidence type="ECO:0000313" key="1">
    <source>
        <dbReference type="EMBL" id="QDU99149.1"/>
    </source>
</evidence>
<dbReference type="EMBL" id="CP036433">
    <property type="protein sequence ID" value="QDU99149.1"/>
    <property type="molecule type" value="Genomic_DNA"/>
</dbReference>
<dbReference type="KEGG" id="lcre:Pla8534_70610"/>
<reference evidence="1 2" key="1">
    <citation type="submission" date="2019-02" db="EMBL/GenBank/DDBJ databases">
        <title>Deep-cultivation of Planctomycetes and their phenomic and genomic characterization uncovers novel biology.</title>
        <authorList>
            <person name="Wiegand S."/>
            <person name="Jogler M."/>
            <person name="Boedeker C."/>
            <person name="Pinto D."/>
            <person name="Vollmers J."/>
            <person name="Rivas-Marin E."/>
            <person name="Kohn T."/>
            <person name="Peeters S.H."/>
            <person name="Heuer A."/>
            <person name="Rast P."/>
            <person name="Oberbeckmann S."/>
            <person name="Bunk B."/>
            <person name="Jeske O."/>
            <person name="Meyerdierks A."/>
            <person name="Storesund J.E."/>
            <person name="Kallscheuer N."/>
            <person name="Luecker S."/>
            <person name="Lage O.M."/>
            <person name="Pohl T."/>
            <person name="Merkel B.J."/>
            <person name="Hornburger P."/>
            <person name="Mueller R.-W."/>
            <person name="Bruemmer F."/>
            <person name="Labrenz M."/>
            <person name="Spormann A.M."/>
            <person name="Op den Camp H."/>
            <person name="Overmann J."/>
            <person name="Amann R."/>
            <person name="Jetten M.S.M."/>
            <person name="Mascher T."/>
            <person name="Medema M.H."/>
            <person name="Devos D.P."/>
            <person name="Kaster A.-K."/>
            <person name="Ovreas L."/>
            <person name="Rohde M."/>
            <person name="Galperin M.Y."/>
            <person name="Jogler C."/>
        </authorList>
    </citation>
    <scope>NUCLEOTIDE SEQUENCE [LARGE SCALE GENOMIC DNA]</scope>
    <source>
        <strain evidence="1 2">Pla85_3_4</strain>
    </source>
</reference>
<dbReference type="AlphaFoldDB" id="A0A518E4Z0"/>